<feature type="compositionally biased region" description="Basic and acidic residues" evidence="1">
    <location>
        <begin position="179"/>
        <end position="188"/>
    </location>
</feature>
<accession>A0A8J3SIR1</accession>
<organism evidence="2 3">
    <name type="scientific">Planobispora siamensis</name>
    <dbReference type="NCBI Taxonomy" id="936338"/>
    <lineage>
        <taxon>Bacteria</taxon>
        <taxon>Bacillati</taxon>
        <taxon>Actinomycetota</taxon>
        <taxon>Actinomycetes</taxon>
        <taxon>Streptosporangiales</taxon>
        <taxon>Streptosporangiaceae</taxon>
        <taxon>Planobispora</taxon>
    </lineage>
</organism>
<feature type="region of interest" description="Disordered" evidence="1">
    <location>
        <begin position="179"/>
        <end position="214"/>
    </location>
</feature>
<protein>
    <submittedName>
        <fullName evidence="2">Uncharacterized protein</fullName>
    </submittedName>
</protein>
<name>A0A8J3SIR1_9ACTN</name>
<dbReference type="Proteomes" id="UP000619788">
    <property type="component" value="Unassembled WGS sequence"/>
</dbReference>
<sequence length="214" mass="23322">MTRSLARLGHNRGRPVYLAPELVAWARLGQGEGARAIAALCRRRILPGGSGAGWPPVINPQKGACPMAARCRRAAPLRRHRARDAFARTEEAIQAADQAEIEARAGYRRAAWAVRRAARMHERAAELGWGMCSGIAGGVHALQLVDLAQPLQGRPYGVHDVLVQPGRWRIIRIGLRDPHEGHRARAGDRTQGLAASGQTPRRPCPSKAGPHDRR</sequence>
<keyword evidence="3" id="KW-1185">Reference proteome</keyword>
<evidence type="ECO:0000256" key="1">
    <source>
        <dbReference type="SAM" id="MobiDB-lite"/>
    </source>
</evidence>
<dbReference type="AlphaFoldDB" id="A0A8J3SIR1"/>
<dbReference type="EMBL" id="BOOJ01000050">
    <property type="protein sequence ID" value="GIH95108.1"/>
    <property type="molecule type" value="Genomic_DNA"/>
</dbReference>
<comment type="caution">
    <text evidence="2">The sequence shown here is derived from an EMBL/GenBank/DDBJ whole genome shotgun (WGS) entry which is preliminary data.</text>
</comment>
<proteinExistence type="predicted"/>
<reference evidence="2 3" key="1">
    <citation type="submission" date="2021-01" db="EMBL/GenBank/DDBJ databases">
        <title>Whole genome shotgun sequence of Planobispora siamensis NBRC 107568.</title>
        <authorList>
            <person name="Komaki H."/>
            <person name="Tamura T."/>
        </authorList>
    </citation>
    <scope>NUCLEOTIDE SEQUENCE [LARGE SCALE GENOMIC DNA]</scope>
    <source>
        <strain evidence="2 3">NBRC 107568</strain>
    </source>
</reference>
<gene>
    <name evidence="2" type="ORF">Psi01_57380</name>
</gene>
<evidence type="ECO:0000313" key="3">
    <source>
        <dbReference type="Proteomes" id="UP000619788"/>
    </source>
</evidence>
<evidence type="ECO:0000313" key="2">
    <source>
        <dbReference type="EMBL" id="GIH95108.1"/>
    </source>
</evidence>